<keyword evidence="3" id="KW-1185">Reference proteome</keyword>
<comment type="caution">
    <text evidence="2">The sequence shown here is derived from an EMBL/GenBank/DDBJ whole genome shotgun (WGS) entry which is preliminary data.</text>
</comment>
<proteinExistence type="predicted"/>
<dbReference type="Proteomes" id="UP001295684">
    <property type="component" value="Unassembled WGS sequence"/>
</dbReference>
<evidence type="ECO:0000256" key="1">
    <source>
        <dbReference type="SAM" id="MobiDB-lite"/>
    </source>
</evidence>
<accession>A0AAD1X1Q3</accession>
<evidence type="ECO:0000313" key="3">
    <source>
        <dbReference type="Proteomes" id="UP001295684"/>
    </source>
</evidence>
<evidence type="ECO:0000313" key="2">
    <source>
        <dbReference type="EMBL" id="CAI2359848.1"/>
    </source>
</evidence>
<dbReference type="EMBL" id="CAMPGE010001080">
    <property type="protein sequence ID" value="CAI2359848.1"/>
    <property type="molecule type" value="Genomic_DNA"/>
</dbReference>
<organism evidence="2 3">
    <name type="scientific">Euplotes crassus</name>
    <dbReference type="NCBI Taxonomy" id="5936"/>
    <lineage>
        <taxon>Eukaryota</taxon>
        <taxon>Sar</taxon>
        <taxon>Alveolata</taxon>
        <taxon>Ciliophora</taxon>
        <taxon>Intramacronucleata</taxon>
        <taxon>Spirotrichea</taxon>
        <taxon>Hypotrichia</taxon>
        <taxon>Euplotida</taxon>
        <taxon>Euplotidae</taxon>
        <taxon>Moneuplotes</taxon>
    </lineage>
</organism>
<name>A0AAD1X1Q3_EUPCR</name>
<dbReference type="AlphaFoldDB" id="A0AAD1X1Q3"/>
<protein>
    <submittedName>
        <fullName evidence="2">Uncharacterized protein</fullName>
    </submittedName>
</protein>
<gene>
    <name evidence="2" type="ORF">ECRASSUSDP1_LOCUS1142</name>
</gene>
<reference evidence="2" key="1">
    <citation type="submission" date="2023-07" db="EMBL/GenBank/DDBJ databases">
        <authorList>
            <consortium name="AG Swart"/>
            <person name="Singh M."/>
            <person name="Singh A."/>
            <person name="Seah K."/>
            <person name="Emmerich C."/>
        </authorList>
    </citation>
    <scope>NUCLEOTIDE SEQUENCE</scope>
    <source>
        <strain evidence="2">DP1</strain>
    </source>
</reference>
<sequence length="70" mass="7856">MGCEASTGKVKKTNRGQANNKAIKENKNTCAPIKTNAAKTSKERKNNIKQSLLVNHLSRKAGKTYRRKLW</sequence>
<feature type="region of interest" description="Disordered" evidence="1">
    <location>
        <begin position="1"/>
        <end position="26"/>
    </location>
</feature>